<evidence type="ECO:0000256" key="11">
    <source>
        <dbReference type="ARBA" id="ARBA00022989"/>
    </source>
</evidence>
<dbReference type="GO" id="GO:0070403">
    <property type="term" value="F:NAD+ binding"/>
    <property type="evidence" value="ECO:0007669"/>
    <property type="project" value="InterPro"/>
</dbReference>
<evidence type="ECO:0000313" key="20">
    <source>
        <dbReference type="EMBL" id="CAL4767507.1"/>
    </source>
</evidence>
<accession>A0A9P1FMW0</accession>
<evidence type="ECO:0000256" key="4">
    <source>
        <dbReference type="ARBA" id="ARBA00005100"/>
    </source>
</evidence>
<keyword evidence="13" id="KW-0333">Golgi apparatus</keyword>
<dbReference type="GO" id="GO:0032580">
    <property type="term" value="C:Golgi cisterna membrane"/>
    <property type="evidence" value="ECO:0007669"/>
    <property type="project" value="UniProtKB-SubCell"/>
</dbReference>
<keyword evidence="14" id="KW-0472">Membrane</keyword>
<comment type="pathway">
    <text evidence="4">Nucleotide-sugar biosynthesis; UDP-alpha-D-xylose biosynthesis; UDP-alpha-D-xylose from UDP-alpha-D-glucuronate: step 1/1.</text>
</comment>
<reference evidence="20 21" key="2">
    <citation type="submission" date="2024-05" db="EMBL/GenBank/DDBJ databases">
        <authorList>
            <person name="Chen Y."/>
            <person name="Shah S."/>
            <person name="Dougan E. K."/>
            <person name="Thang M."/>
            <person name="Chan C."/>
        </authorList>
    </citation>
    <scope>NUCLEOTIDE SEQUENCE [LARGE SCALE GENOMIC DNA]</scope>
</reference>
<protein>
    <recommendedName>
        <fullName evidence="6">UDP-glucuronate decarboxylase</fullName>
        <ecNumber evidence="6">4.1.1.35</ecNumber>
    </recommendedName>
</protein>
<dbReference type="CDD" id="cd05230">
    <property type="entry name" value="UGD_SDR_e"/>
    <property type="match status" value="1"/>
</dbReference>
<evidence type="ECO:0000256" key="10">
    <source>
        <dbReference type="ARBA" id="ARBA00022968"/>
    </source>
</evidence>
<comment type="caution">
    <text evidence="19">The sequence shown here is derived from an EMBL/GenBank/DDBJ whole genome shotgun (WGS) entry which is preliminary data.</text>
</comment>
<keyword evidence="21" id="KW-1185">Reference proteome</keyword>
<keyword evidence="11" id="KW-1133">Transmembrane helix</keyword>
<dbReference type="PANTHER" id="PTHR43078:SF6">
    <property type="entry name" value="UDP-GLUCURONIC ACID DECARBOXYLASE 1"/>
    <property type="match status" value="1"/>
</dbReference>
<organism evidence="19">
    <name type="scientific">Cladocopium goreaui</name>
    <dbReference type="NCBI Taxonomy" id="2562237"/>
    <lineage>
        <taxon>Eukaryota</taxon>
        <taxon>Sar</taxon>
        <taxon>Alveolata</taxon>
        <taxon>Dinophyceae</taxon>
        <taxon>Suessiales</taxon>
        <taxon>Symbiodiniaceae</taxon>
        <taxon>Cladocopium</taxon>
    </lineage>
</organism>
<comment type="similarity">
    <text evidence="5">Belongs to the NAD(P)-dependent epimerase/dehydratase family. UDP-glucuronic acid decarboxylase subfamily.</text>
</comment>
<evidence type="ECO:0000256" key="16">
    <source>
        <dbReference type="ARBA" id="ARBA00051601"/>
    </source>
</evidence>
<evidence type="ECO:0000313" key="19">
    <source>
        <dbReference type="EMBL" id="CAI3980195.1"/>
    </source>
</evidence>
<dbReference type="EMBL" id="CAMXCT010000544">
    <property type="protein sequence ID" value="CAI3980195.1"/>
    <property type="molecule type" value="Genomic_DNA"/>
</dbReference>
<evidence type="ECO:0000256" key="14">
    <source>
        <dbReference type="ARBA" id="ARBA00023136"/>
    </source>
</evidence>
<dbReference type="GO" id="GO:0042732">
    <property type="term" value="P:D-xylose metabolic process"/>
    <property type="evidence" value="ECO:0007669"/>
    <property type="project" value="InterPro"/>
</dbReference>
<proteinExistence type="inferred from homology"/>
<dbReference type="FunFam" id="3.40.50.720:FF:000150">
    <property type="entry name" value="UDP-glucuronic acid decarboxylase 6"/>
    <property type="match status" value="1"/>
</dbReference>
<evidence type="ECO:0000256" key="5">
    <source>
        <dbReference type="ARBA" id="ARBA00007505"/>
    </source>
</evidence>
<evidence type="ECO:0000256" key="9">
    <source>
        <dbReference type="ARBA" id="ARBA00022793"/>
    </source>
</evidence>
<keyword evidence="7" id="KW-0963">Cytoplasm</keyword>
<dbReference type="InterPro" id="IPR036291">
    <property type="entry name" value="NAD(P)-bd_dom_sf"/>
</dbReference>
<evidence type="ECO:0000256" key="2">
    <source>
        <dbReference type="ARBA" id="ARBA00004447"/>
    </source>
</evidence>
<keyword evidence="15" id="KW-0456">Lyase</keyword>
<evidence type="ECO:0000256" key="1">
    <source>
        <dbReference type="ARBA" id="ARBA00001911"/>
    </source>
</evidence>
<evidence type="ECO:0000256" key="15">
    <source>
        <dbReference type="ARBA" id="ARBA00023239"/>
    </source>
</evidence>
<keyword evidence="9" id="KW-0210">Decarboxylase</keyword>
<dbReference type="GO" id="GO:0048040">
    <property type="term" value="F:UDP-glucuronate decarboxylase activity"/>
    <property type="evidence" value="ECO:0007669"/>
    <property type="project" value="UniProtKB-EC"/>
</dbReference>
<dbReference type="SUPFAM" id="SSF51735">
    <property type="entry name" value="NAD(P)-binding Rossmann-fold domains"/>
    <property type="match status" value="1"/>
</dbReference>
<keyword evidence="17" id="KW-0732">Signal</keyword>
<evidence type="ECO:0000256" key="3">
    <source>
        <dbReference type="ARBA" id="ARBA00004496"/>
    </source>
</evidence>
<dbReference type="Gene3D" id="3.40.50.720">
    <property type="entry name" value="NAD(P)-binding Rossmann-like Domain"/>
    <property type="match status" value="1"/>
</dbReference>
<dbReference type="PANTHER" id="PTHR43078">
    <property type="entry name" value="UDP-GLUCURONIC ACID DECARBOXYLASE-RELATED"/>
    <property type="match status" value="1"/>
</dbReference>
<comment type="catalytic activity">
    <reaction evidence="16">
        <text>UDP-alpha-D-glucuronate + H(+) = UDP-alpha-D-xylose + CO2</text>
        <dbReference type="Rhea" id="RHEA:23916"/>
        <dbReference type="ChEBI" id="CHEBI:15378"/>
        <dbReference type="ChEBI" id="CHEBI:16526"/>
        <dbReference type="ChEBI" id="CHEBI:57632"/>
        <dbReference type="ChEBI" id="CHEBI:58052"/>
        <dbReference type="EC" id="4.1.1.35"/>
    </reaction>
</comment>
<evidence type="ECO:0000313" key="21">
    <source>
        <dbReference type="Proteomes" id="UP001152797"/>
    </source>
</evidence>
<evidence type="ECO:0000256" key="12">
    <source>
        <dbReference type="ARBA" id="ARBA00023027"/>
    </source>
</evidence>
<comment type="cofactor">
    <cofactor evidence="1">
        <name>NAD(+)</name>
        <dbReference type="ChEBI" id="CHEBI:57540"/>
    </cofactor>
</comment>
<sequence length="795" mass="89784">MWSRALLPLAAVPVSIALQRKKETKWLPTRCRDENEARFKRVLVSGGAGFLGSHICRRLLAEGHEVMCLDNFFTSTRSGIADLMGHPRFEFIRHDVTEPFFCECDQVYNMACPASPVHYQWNPIKTTKVSILGTMNMMGLAKRVKARILQASTSEIYGDPEVTPQSEEYWGHVNTIGVRSCYDEGKRVSETLAFDYVRMQNVDIRVARIFNTYGPGMHPYDGRVVSNFILQALQGEDITVYGDGSQTRSFGYVDDTVDGLIRLMNQDKTIGPVNIGNPHEFTVKELAEMVVELTGSKSKIVYLPLPGDDPKQRRPNITRAQKLLDWEPKVELREGLQKTIEYFKALDLRKFSKPTAHSAHRNTVDEAKVRKRLSYALASKPTPLHGALDAGVQLPESCQTCYDKIAHWRDLQGDRENGVFFGFKTVIMLLHRIGDDSPSDVCCYCGGGIIKECDATCRAVKQHEVSNVQYGFDAMSDEMRSPLMSLYRMIVCVTDGAEVGEGKASLGKAVQQLHQNSQMHLQEDLRTEEKNFEQLTEHTAWTPREHTGQDREALAAKNVDECLAEIVRVWQLEKSLKNVDSAPWSELEVSVASISGQSIALVSIPLTAILGELKEKIQREEGTHKLQQQLLQPGDFTKLSNTQCIAELCPADNKLDLILVRNANFFASEKFEGPMEGYAFKMGEEGLGYYNDEYQREEGPKADPWDGLWQFTERARGVHHATPRTVIIARGKVYWGTDFQKHIVGGVSDLQRIDETRFSVSAKEGLRFATLESFQLLRWDTHPEASFPNDWTRLM</sequence>
<keyword evidence="10" id="KW-0735">Signal-anchor</keyword>
<dbReference type="EC" id="4.1.1.35" evidence="6"/>
<evidence type="ECO:0000256" key="8">
    <source>
        <dbReference type="ARBA" id="ARBA00022692"/>
    </source>
</evidence>
<keyword evidence="8" id="KW-0812">Transmembrane</keyword>
<dbReference type="InterPro" id="IPR044516">
    <property type="entry name" value="UXS-like"/>
</dbReference>
<evidence type="ECO:0000256" key="7">
    <source>
        <dbReference type="ARBA" id="ARBA00022490"/>
    </source>
</evidence>
<dbReference type="OrthoDB" id="331544at2759"/>
<evidence type="ECO:0000256" key="6">
    <source>
        <dbReference type="ARBA" id="ARBA00012290"/>
    </source>
</evidence>
<comment type="subcellular location">
    <subcellularLocation>
        <location evidence="3">Cytoplasm</location>
    </subcellularLocation>
    <subcellularLocation>
        <location evidence="2">Golgi apparatus</location>
        <location evidence="2">Golgi stack membrane</location>
        <topology evidence="2">Single-pass type II membrane protein</topology>
    </subcellularLocation>
</comment>
<dbReference type="InterPro" id="IPR016040">
    <property type="entry name" value="NAD(P)-bd_dom"/>
</dbReference>
<feature type="chain" id="PRO_5043272101" description="UDP-glucuronate decarboxylase" evidence="17">
    <location>
        <begin position="18"/>
        <end position="795"/>
    </location>
</feature>
<evidence type="ECO:0000256" key="13">
    <source>
        <dbReference type="ARBA" id="ARBA00023034"/>
    </source>
</evidence>
<keyword evidence="12" id="KW-0520">NAD</keyword>
<dbReference type="Pfam" id="PF16363">
    <property type="entry name" value="GDP_Man_Dehyd"/>
    <property type="match status" value="1"/>
</dbReference>
<dbReference type="Proteomes" id="UP001152797">
    <property type="component" value="Unassembled WGS sequence"/>
</dbReference>
<feature type="domain" description="NAD(P)-binding" evidence="18">
    <location>
        <begin position="43"/>
        <end position="339"/>
    </location>
</feature>
<dbReference type="EMBL" id="CAMXCT020000544">
    <property type="protein sequence ID" value="CAL1133570.1"/>
    <property type="molecule type" value="Genomic_DNA"/>
</dbReference>
<reference evidence="19" key="1">
    <citation type="submission" date="2022-10" db="EMBL/GenBank/DDBJ databases">
        <authorList>
            <person name="Chen Y."/>
            <person name="Dougan E. K."/>
            <person name="Chan C."/>
            <person name="Rhodes N."/>
            <person name="Thang M."/>
        </authorList>
    </citation>
    <scope>NUCLEOTIDE SEQUENCE</scope>
</reference>
<dbReference type="EMBL" id="CAMXCT030000544">
    <property type="protein sequence ID" value="CAL4767507.1"/>
    <property type="molecule type" value="Genomic_DNA"/>
</dbReference>
<evidence type="ECO:0000259" key="18">
    <source>
        <dbReference type="Pfam" id="PF16363"/>
    </source>
</evidence>
<evidence type="ECO:0000256" key="17">
    <source>
        <dbReference type="SAM" id="SignalP"/>
    </source>
</evidence>
<dbReference type="AlphaFoldDB" id="A0A9P1FMW0"/>
<name>A0A9P1FMW0_9DINO</name>
<feature type="signal peptide" evidence="17">
    <location>
        <begin position="1"/>
        <end position="17"/>
    </location>
</feature>
<gene>
    <name evidence="19" type="ORF">C1SCF055_LOCUS8095</name>
</gene>